<protein>
    <submittedName>
        <fullName evidence="4">DUF222 domain-containing protein</fullName>
    </submittedName>
</protein>
<feature type="region of interest" description="Disordered" evidence="2">
    <location>
        <begin position="248"/>
        <end position="293"/>
    </location>
</feature>
<evidence type="ECO:0000259" key="3">
    <source>
        <dbReference type="SMART" id="SM00507"/>
    </source>
</evidence>
<proteinExistence type="inferred from homology"/>
<dbReference type="AlphaFoldDB" id="A0A5C8I7H9"/>
<dbReference type="Gene3D" id="1.10.30.50">
    <property type="match status" value="1"/>
</dbReference>
<sequence length="488" mass="51547">MSSTLPDLTAAVATVCELWPGEHVEGTDAARLVALNDALGKVRRLADAATVQVAAEISRQSRPELGADSLAKKQGFRNANVLLASELGIANGEAARLVEVGEATAPRVLLTGEHAPAKHPHVGDAVAAGRIGMPAASAIIRMLDRVVMTAGRAATDAAERTLVDQAPGLTPDALLKVLARAEAHLDPDGVALREDEMRSKESLRMREDRDGMLHLTAVFGPERGAPIKAALEGYVTARLSAQRDARVTRETVDAGREALGSRHESVDGAAGEAAPESAGPSGEARFADDVDAPRPSIPQLHAEALALICEHLLGCTDKDVPVQGATVVVRLSLDDLHNGTGQALIDGLTAPVSVGTARRMAADAGIIPCVLGGESEILDWGRQKRLFTAAQRLALGERDGGCAGCGAPPAHCKVHHIDWWKRDRGPTDLSNGILLCTSCHHRIHDSGWTIRIDGPGVTARVWFIPPPWIDAAQTPRLGARRRFDYIAA</sequence>
<dbReference type="EMBL" id="VRSX01000002">
    <property type="protein sequence ID" value="TXK14289.1"/>
    <property type="molecule type" value="Genomic_DNA"/>
</dbReference>
<comment type="caution">
    <text evidence="4">The sequence shown here is derived from an EMBL/GenBank/DDBJ whole genome shotgun (WGS) entry which is preliminary data.</text>
</comment>
<dbReference type="RefSeq" id="WP_147049424.1">
    <property type="nucleotide sequence ID" value="NZ_BKAH01000001.1"/>
</dbReference>
<dbReference type="GO" id="GO:0008270">
    <property type="term" value="F:zinc ion binding"/>
    <property type="evidence" value="ECO:0007669"/>
    <property type="project" value="InterPro"/>
</dbReference>
<dbReference type="InterPro" id="IPR002711">
    <property type="entry name" value="HNH"/>
</dbReference>
<dbReference type="Pfam" id="PF02720">
    <property type="entry name" value="DUF222"/>
    <property type="match status" value="1"/>
</dbReference>
<dbReference type="InterPro" id="IPR003615">
    <property type="entry name" value="HNH_nuc"/>
</dbReference>
<feature type="compositionally biased region" description="Low complexity" evidence="2">
    <location>
        <begin position="268"/>
        <end position="284"/>
    </location>
</feature>
<evidence type="ECO:0000256" key="1">
    <source>
        <dbReference type="ARBA" id="ARBA00023450"/>
    </source>
</evidence>
<dbReference type="CDD" id="cd00085">
    <property type="entry name" value="HNHc"/>
    <property type="match status" value="1"/>
</dbReference>
<evidence type="ECO:0000256" key="2">
    <source>
        <dbReference type="SAM" id="MobiDB-lite"/>
    </source>
</evidence>
<evidence type="ECO:0000313" key="5">
    <source>
        <dbReference type="Proteomes" id="UP000321949"/>
    </source>
</evidence>
<gene>
    <name evidence="4" type="ORF">FVP74_06890</name>
</gene>
<feature type="domain" description="HNH nuclease" evidence="3">
    <location>
        <begin position="390"/>
        <end position="441"/>
    </location>
</feature>
<dbReference type="GO" id="GO:0003676">
    <property type="term" value="F:nucleic acid binding"/>
    <property type="evidence" value="ECO:0007669"/>
    <property type="project" value="InterPro"/>
</dbReference>
<accession>A0A5C8I7H9</accession>
<dbReference type="GO" id="GO:0004519">
    <property type="term" value="F:endonuclease activity"/>
    <property type="evidence" value="ECO:0007669"/>
    <property type="project" value="InterPro"/>
</dbReference>
<evidence type="ECO:0000313" key="4">
    <source>
        <dbReference type="EMBL" id="TXK14289.1"/>
    </source>
</evidence>
<name>A0A5C8I7H9_9MICO</name>
<comment type="similarity">
    <text evidence="1">Belongs to the Rv1128c/1148c/1588c/1702c/1945/3466 family.</text>
</comment>
<dbReference type="Proteomes" id="UP000321949">
    <property type="component" value="Unassembled WGS sequence"/>
</dbReference>
<dbReference type="Pfam" id="PF01844">
    <property type="entry name" value="HNH"/>
    <property type="match status" value="1"/>
</dbReference>
<dbReference type="InterPro" id="IPR003870">
    <property type="entry name" value="DUF222"/>
</dbReference>
<keyword evidence="5" id="KW-1185">Reference proteome</keyword>
<feature type="compositionally biased region" description="Basic and acidic residues" evidence="2">
    <location>
        <begin position="248"/>
        <end position="266"/>
    </location>
</feature>
<reference evidence="4 5" key="1">
    <citation type="submission" date="2019-08" db="EMBL/GenBank/DDBJ databases">
        <authorList>
            <person name="Dong K."/>
        </authorList>
    </citation>
    <scope>NUCLEOTIDE SEQUENCE [LARGE SCALE GENOMIC DNA]</scope>
    <source>
        <strain evidence="4 5">K-1</strain>
    </source>
</reference>
<dbReference type="OrthoDB" id="5177627at2"/>
<dbReference type="SMART" id="SM00507">
    <property type="entry name" value="HNHc"/>
    <property type="match status" value="1"/>
</dbReference>
<organism evidence="4 5">
    <name type="scientific">Microbacterium saccharophilum</name>
    <dbReference type="NCBI Taxonomy" id="1213358"/>
    <lineage>
        <taxon>Bacteria</taxon>
        <taxon>Bacillati</taxon>
        <taxon>Actinomycetota</taxon>
        <taxon>Actinomycetes</taxon>
        <taxon>Micrococcales</taxon>
        <taxon>Microbacteriaceae</taxon>
        <taxon>Microbacterium</taxon>
    </lineage>
</organism>